<dbReference type="RefSeq" id="WP_049726720.1">
    <property type="nucleotide sequence ID" value="NZ_CP012154.1"/>
</dbReference>
<dbReference type="InterPro" id="IPR007421">
    <property type="entry name" value="Schlafen_AlbA_2_dom"/>
</dbReference>
<organism evidence="2 3">
    <name type="scientific">Wenzhouxiangella marina</name>
    <dbReference type="NCBI Taxonomy" id="1579979"/>
    <lineage>
        <taxon>Bacteria</taxon>
        <taxon>Pseudomonadati</taxon>
        <taxon>Pseudomonadota</taxon>
        <taxon>Gammaproteobacteria</taxon>
        <taxon>Chromatiales</taxon>
        <taxon>Wenzhouxiangellaceae</taxon>
        <taxon>Wenzhouxiangella</taxon>
    </lineage>
</organism>
<sequence>MTGDRPSEYLASLIRELCALPRETEWAEFKVNDAEPQAIGEYISALANAAALAGKAFAYLVWGVRDDDHAVVGTTFDPSAAKVGNEELENWLLRTMEPKIDFRFLRVDLDGAPVVLLEITRAARHPVRFSGQEFIRVGSYKKKLKDFPEKERALWRIFDQTPFEDGIAAERATGNEVLRLLDYPAYFELLERSLPANRDGILEALADDRLVRGSDAGGWDITNLGAVLFAKRLDGFHTLRRKAVRVVQYRGNGRTETLREQEGGKGYASGFEGLIGYINGLLPANEVIGKALRRSVPMFPELAVRELVANALIHQDFLVAGAGPMVEIFDDRIEITNPGEPLVDTQRFVDTPPRSRNEALASLMRRFRICEERGSGIDKVVSQVELFQLPAPLFESPKGFTRAVLFAHKPLTAMDRMDRVRACYLHACLKWVTRDYLTNASLRERFGVEEKNKAAVSRYIREAVESGMIRPFDEGAAKKLMKYVPFWA</sequence>
<dbReference type="PATRIC" id="fig|1579979.3.peg.2924"/>
<dbReference type="EMBL" id="CP012154">
    <property type="protein sequence ID" value="AKS43216.1"/>
    <property type="molecule type" value="Genomic_DNA"/>
</dbReference>
<feature type="domain" description="Schlafen AlbA-2" evidence="1">
    <location>
        <begin position="23"/>
        <end position="144"/>
    </location>
</feature>
<dbReference type="Pfam" id="PF13749">
    <property type="entry name" value="HATPase_c_4"/>
    <property type="match status" value="1"/>
</dbReference>
<dbReference type="InterPro" id="IPR038461">
    <property type="entry name" value="Schlafen_AlbA_2_dom_sf"/>
</dbReference>
<dbReference type="InterPro" id="IPR038475">
    <property type="entry name" value="RecG_C_sf"/>
</dbReference>
<dbReference type="AlphaFoldDB" id="A0A0K0Y021"/>
<protein>
    <submittedName>
        <fullName evidence="2">Putative transcriptional regulator</fullName>
    </submittedName>
</protein>
<evidence type="ECO:0000313" key="2">
    <source>
        <dbReference type="EMBL" id="AKS43216.1"/>
    </source>
</evidence>
<name>A0A0K0Y021_9GAMM</name>
<reference evidence="3" key="1">
    <citation type="submission" date="2015-07" db="EMBL/GenBank/DDBJ databases">
        <authorList>
            <person name="Kim K.M."/>
        </authorList>
    </citation>
    <scope>NUCLEOTIDE SEQUENCE [LARGE SCALE GENOMIC DNA]</scope>
    <source>
        <strain evidence="3">KCTC 42284</strain>
    </source>
</reference>
<dbReference type="Gene3D" id="3.30.950.30">
    <property type="entry name" value="Schlafen, AAA domain"/>
    <property type="match status" value="1"/>
</dbReference>
<accession>A0A0K0Y021</accession>
<dbReference type="Pfam" id="PF04326">
    <property type="entry name" value="SLFN_AlbA_2"/>
    <property type="match status" value="1"/>
</dbReference>
<dbReference type="Gene3D" id="3.30.565.60">
    <property type="match status" value="1"/>
</dbReference>
<dbReference type="PANTHER" id="PTHR30595:SF6">
    <property type="entry name" value="SCHLAFEN ALBA-2 DOMAIN-CONTAINING PROTEIN"/>
    <property type="match status" value="1"/>
</dbReference>
<dbReference type="Proteomes" id="UP000066624">
    <property type="component" value="Chromosome"/>
</dbReference>
<evidence type="ECO:0000259" key="1">
    <source>
        <dbReference type="Pfam" id="PF04326"/>
    </source>
</evidence>
<dbReference type="STRING" id="1579979.WM2015_2859"/>
<keyword evidence="3" id="KW-1185">Reference proteome</keyword>
<dbReference type="OrthoDB" id="9805115at2"/>
<gene>
    <name evidence="2" type="ORF">WM2015_2859</name>
</gene>
<proteinExistence type="predicted"/>
<dbReference type="PANTHER" id="PTHR30595">
    <property type="entry name" value="GLPR-RELATED TRANSCRIPTIONAL REPRESSOR"/>
    <property type="match status" value="1"/>
</dbReference>
<dbReference type="KEGG" id="wma:WM2015_2859"/>
<evidence type="ECO:0000313" key="3">
    <source>
        <dbReference type="Proteomes" id="UP000066624"/>
    </source>
</evidence>